<gene>
    <name evidence="3" type="ORF">FRX48_07955</name>
</gene>
<keyword evidence="2" id="KW-0472">Membrane</keyword>
<dbReference type="OrthoDB" id="63533at2759"/>
<sequence length="827" mass="86410">MASSRIDTVSVDASSMKANLRLTGLTLIAVVVITLVSTLSAWPHTNHHRFHNTIRFVTPSSSAGSGSSLVHNHSAGNKISSGIPHHASGSGTAKSSGTPNHISSDTALFFYSASPATPIPLTDTSNEEESKTTGYPAQTSTVKVAATLPATASSAVSRSSPSARALVPRSAQSANLFDGGYQSFVLTLSNQATQSTTSSAPSPPSSSSSSSGPSSTPSSVCPGGNGTTITSSAGKQYQVICGIDFPDNDYPFKLVDSFDACIQQCDLINTNAGSIGCFAALFVASREGDANDCYLKSAINDPIPSTLDIEGAKLINGGKSSLSALSSSILAVSSLSSSALLSVVVSSSSSIASSNALPTETVSSVSGIAVTYASGSSVVVPTVAASSSQGPASNQPTEQYINWKPPADITLPANLLTKGVNGDLTTNYGISLDTGVLELNATTQALLADITDTPHISRDGGKGGYLNGQHLFLFCDTGSYTTTTSTSEGNFLGFMSSSVAIDVGMNGLSGKSLTLQDGIGQWADNQGRIRGFSPMTQGEESYNLVMQGNGQRCAVWPESSIIPLDAENAVVYAPIVYDDVNMTTKAAVFTYTGNTLLTITAGGRGGPVAQRTVNKLFNQDEVEWGCVGGIRSWGPSGVGGTDGKIYIFGRVQDGLLLARTGYADVANHGSYEYWTGSAWSSSMLPSTSTAYFISGSFMDVDLFYSPRHLTFIIVYMTVYADSTFYYRYLEASEAILPPSAPGGDQSSDYVENLTKYQWSDQKLLYKAPPGLGKTYAYSGGVHQGYYGTNDITNGGTKMLLSWTAPTGENPASLDSEYQIVTAEIDWD</sequence>
<comment type="caution">
    <text evidence="3">The sequence shown here is derived from an EMBL/GenBank/DDBJ whole genome shotgun (WGS) entry which is preliminary data.</text>
</comment>
<evidence type="ECO:0000256" key="2">
    <source>
        <dbReference type="SAM" id="Phobius"/>
    </source>
</evidence>
<keyword evidence="2" id="KW-1133">Transmembrane helix</keyword>
<feature type="transmembrane region" description="Helical" evidence="2">
    <location>
        <begin position="20"/>
        <end position="42"/>
    </location>
</feature>
<proteinExistence type="predicted"/>
<dbReference type="AlphaFoldDB" id="A0A5M8PGL5"/>
<feature type="compositionally biased region" description="Low complexity" evidence="1">
    <location>
        <begin position="195"/>
        <end position="219"/>
    </location>
</feature>
<reference evidence="3 4" key="1">
    <citation type="submission" date="2019-09" db="EMBL/GenBank/DDBJ databases">
        <title>The hologenome of the rock-dwelling lichen Lasallia pustulata.</title>
        <authorList>
            <person name="Greshake Tzovaras B."/>
            <person name="Segers F."/>
            <person name="Bicker A."/>
            <person name="Dal Grande F."/>
            <person name="Otte J."/>
            <person name="Hankeln T."/>
            <person name="Schmitt I."/>
            <person name="Ebersberger I."/>
        </authorList>
    </citation>
    <scope>NUCLEOTIDE SEQUENCE [LARGE SCALE GENOMIC DNA]</scope>
    <source>
        <strain evidence="3">A1-1</strain>
    </source>
</reference>
<protein>
    <recommendedName>
        <fullName evidence="5">Apple domain-containing protein</fullName>
    </recommendedName>
</protein>
<feature type="region of interest" description="Disordered" evidence="1">
    <location>
        <begin position="119"/>
        <end position="138"/>
    </location>
</feature>
<feature type="compositionally biased region" description="Low complexity" evidence="1">
    <location>
        <begin position="87"/>
        <end position="98"/>
    </location>
</feature>
<evidence type="ECO:0000256" key="1">
    <source>
        <dbReference type="SAM" id="MobiDB-lite"/>
    </source>
</evidence>
<accession>A0A5M8PGL5</accession>
<keyword evidence="2" id="KW-0812">Transmembrane</keyword>
<organism evidence="3 4">
    <name type="scientific">Lasallia pustulata</name>
    <dbReference type="NCBI Taxonomy" id="136370"/>
    <lineage>
        <taxon>Eukaryota</taxon>
        <taxon>Fungi</taxon>
        <taxon>Dikarya</taxon>
        <taxon>Ascomycota</taxon>
        <taxon>Pezizomycotina</taxon>
        <taxon>Lecanoromycetes</taxon>
        <taxon>OSLEUM clade</taxon>
        <taxon>Umbilicariomycetidae</taxon>
        <taxon>Umbilicariales</taxon>
        <taxon>Umbilicariaceae</taxon>
        <taxon>Lasallia</taxon>
    </lineage>
</organism>
<feature type="region of interest" description="Disordered" evidence="1">
    <location>
        <begin position="79"/>
        <end position="99"/>
    </location>
</feature>
<feature type="region of interest" description="Disordered" evidence="1">
    <location>
        <begin position="194"/>
        <end position="227"/>
    </location>
</feature>
<evidence type="ECO:0000313" key="3">
    <source>
        <dbReference type="EMBL" id="KAA6408213.1"/>
    </source>
</evidence>
<dbReference type="Proteomes" id="UP000324767">
    <property type="component" value="Unassembled WGS sequence"/>
</dbReference>
<dbReference type="EMBL" id="VXIT01000014">
    <property type="protein sequence ID" value="KAA6408213.1"/>
    <property type="molecule type" value="Genomic_DNA"/>
</dbReference>
<evidence type="ECO:0008006" key="5">
    <source>
        <dbReference type="Google" id="ProtNLM"/>
    </source>
</evidence>
<name>A0A5M8PGL5_9LECA</name>
<evidence type="ECO:0000313" key="4">
    <source>
        <dbReference type="Proteomes" id="UP000324767"/>
    </source>
</evidence>